<keyword evidence="5 7" id="KW-0472">Membrane</keyword>
<dbReference type="InterPro" id="IPR039859">
    <property type="entry name" value="PFA4/ZDH16/20/ERF2-like"/>
</dbReference>
<feature type="transmembrane region" description="Helical" evidence="7">
    <location>
        <begin position="53"/>
        <end position="72"/>
    </location>
</feature>
<feature type="transmembrane region" description="Helical" evidence="7">
    <location>
        <begin position="171"/>
        <end position="192"/>
    </location>
</feature>
<evidence type="ECO:0000259" key="8">
    <source>
        <dbReference type="Pfam" id="PF01529"/>
    </source>
</evidence>
<dbReference type="PANTHER" id="PTHR12246">
    <property type="entry name" value="PALMITOYLTRANSFERASE ZDHHC16"/>
    <property type="match status" value="1"/>
</dbReference>
<evidence type="ECO:0000313" key="10">
    <source>
        <dbReference type="Proteomes" id="UP001642484"/>
    </source>
</evidence>
<comment type="similarity">
    <text evidence="7">Belongs to the DHHC palmitoyltransferase family.</text>
</comment>
<dbReference type="InterPro" id="IPR001594">
    <property type="entry name" value="Palmitoyltrfase_DHHC"/>
</dbReference>
<evidence type="ECO:0000256" key="1">
    <source>
        <dbReference type="ARBA" id="ARBA00004141"/>
    </source>
</evidence>
<protein>
    <recommendedName>
        <fullName evidence="7">Palmitoyltransferase</fullName>
        <ecNumber evidence="7">2.3.1.225</ecNumber>
    </recommendedName>
</protein>
<gene>
    <name evidence="9" type="ORF">CCMP2556_LOCUS28267</name>
</gene>
<keyword evidence="2 7" id="KW-0808">Transferase</keyword>
<feature type="transmembrane region" description="Helical" evidence="7">
    <location>
        <begin position="212"/>
        <end position="233"/>
    </location>
</feature>
<reference evidence="9 10" key="1">
    <citation type="submission" date="2024-02" db="EMBL/GenBank/DDBJ databases">
        <authorList>
            <person name="Chen Y."/>
            <person name="Shah S."/>
            <person name="Dougan E. K."/>
            <person name="Thang M."/>
            <person name="Chan C."/>
        </authorList>
    </citation>
    <scope>NUCLEOTIDE SEQUENCE [LARGE SCALE GENOMIC DNA]</scope>
</reference>
<keyword evidence="4 7" id="KW-1133">Transmembrane helix</keyword>
<evidence type="ECO:0000256" key="2">
    <source>
        <dbReference type="ARBA" id="ARBA00022679"/>
    </source>
</evidence>
<evidence type="ECO:0000256" key="6">
    <source>
        <dbReference type="ARBA" id="ARBA00023315"/>
    </source>
</evidence>
<feature type="transmembrane region" description="Helical" evidence="7">
    <location>
        <begin position="92"/>
        <end position="114"/>
    </location>
</feature>
<comment type="catalytic activity">
    <reaction evidence="7">
        <text>L-cysteinyl-[protein] + hexadecanoyl-CoA = S-hexadecanoyl-L-cysteinyl-[protein] + CoA</text>
        <dbReference type="Rhea" id="RHEA:36683"/>
        <dbReference type="Rhea" id="RHEA-COMP:10131"/>
        <dbReference type="Rhea" id="RHEA-COMP:11032"/>
        <dbReference type="ChEBI" id="CHEBI:29950"/>
        <dbReference type="ChEBI" id="CHEBI:57287"/>
        <dbReference type="ChEBI" id="CHEBI:57379"/>
        <dbReference type="ChEBI" id="CHEBI:74151"/>
        <dbReference type="EC" id="2.3.1.225"/>
    </reaction>
</comment>
<evidence type="ECO:0000313" key="9">
    <source>
        <dbReference type="EMBL" id="CAK9057219.1"/>
    </source>
</evidence>
<feature type="domain" description="Palmitoyltransferase DHHC" evidence="8">
    <location>
        <begin position="124"/>
        <end position="251"/>
    </location>
</feature>
<proteinExistence type="inferred from homology"/>
<dbReference type="Proteomes" id="UP001642484">
    <property type="component" value="Unassembled WGS sequence"/>
</dbReference>
<evidence type="ECO:0000256" key="7">
    <source>
        <dbReference type="RuleBase" id="RU079119"/>
    </source>
</evidence>
<evidence type="ECO:0000256" key="4">
    <source>
        <dbReference type="ARBA" id="ARBA00022989"/>
    </source>
</evidence>
<comment type="subcellular location">
    <subcellularLocation>
        <location evidence="1">Membrane</location>
        <topology evidence="1">Multi-pass membrane protein</topology>
    </subcellularLocation>
</comment>
<dbReference type="Pfam" id="PF01529">
    <property type="entry name" value="DHHC"/>
    <property type="match status" value="1"/>
</dbReference>
<dbReference type="PROSITE" id="PS50216">
    <property type="entry name" value="DHHC"/>
    <property type="match status" value="1"/>
</dbReference>
<dbReference type="EMBL" id="CAXAMN010021114">
    <property type="protein sequence ID" value="CAK9057219.1"/>
    <property type="molecule type" value="Genomic_DNA"/>
</dbReference>
<keyword evidence="3 7" id="KW-0812">Transmembrane</keyword>
<sequence length="299" mass="33519">MARCAVDVHSPEFLATLSVAFENMSVAGFRRTEQRRRKPKQPTSKPSRIGSRACGRILVILMQIFIAFQIDGFYRLTLPWFGLEERSVLDCIAKLVFLSVGVLIEVFYSCTSFIDPGSPKIDSQTKDWCNCCMAPKPERCHHCSTCCRCVLRMDHHCIFTNCCVGRHNQPYFLVFLLLTTIGAALAALTAAPQIPGALLSLFLGEDVKHVRTLHLLILGISATCAFLLLWNLLLAQLHLLLRNETTIESLRNWAERCPSAYDRGVRQNIAEIFGTPSRYVPQVILDLLDGADQFLSGDD</sequence>
<evidence type="ECO:0000256" key="5">
    <source>
        <dbReference type="ARBA" id="ARBA00023136"/>
    </source>
</evidence>
<keyword evidence="10" id="KW-1185">Reference proteome</keyword>
<comment type="caution">
    <text evidence="9">The sequence shown here is derived from an EMBL/GenBank/DDBJ whole genome shotgun (WGS) entry which is preliminary data.</text>
</comment>
<comment type="domain">
    <text evidence="7">The DHHC domain is required for palmitoyltransferase activity.</text>
</comment>
<accession>A0ABP0N4G1</accession>
<name>A0ABP0N4G1_9DINO</name>
<evidence type="ECO:0000256" key="3">
    <source>
        <dbReference type="ARBA" id="ARBA00022692"/>
    </source>
</evidence>
<dbReference type="EC" id="2.3.1.225" evidence="7"/>
<organism evidence="9 10">
    <name type="scientific">Durusdinium trenchii</name>
    <dbReference type="NCBI Taxonomy" id="1381693"/>
    <lineage>
        <taxon>Eukaryota</taxon>
        <taxon>Sar</taxon>
        <taxon>Alveolata</taxon>
        <taxon>Dinophyceae</taxon>
        <taxon>Suessiales</taxon>
        <taxon>Symbiodiniaceae</taxon>
        <taxon>Durusdinium</taxon>
    </lineage>
</organism>
<keyword evidence="6 7" id="KW-0012">Acyltransferase</keyword>